<feature type="non-terminal residue" evidence="6">
    <location>
        <position position="1"/>
    </location>
</feature>
<feature type="domain" description="Immunoglobulin I-set" evidence="5">
    <location>
        <begin position="15"/>
        <end position="85"/>
    </location>
</feature>
<dbReference type="InterPro" id="IPR036179">
    <property type="entry name" value="Ig-like_dom_sf"/>
</dbReference>
<proteinExistence type="predicted"/>
<dbReference type="Proteomes" id="UP000681720">
    <property type="component" value="Unassembled WGS sequence"/>
</dbReference>
<evidence type="ECO:0000313" key="6">
    <source>
        <dbReference type="EMBL" id="CAF5225899.1"/>
    </source>
</evidence>
<dbReference type="PANTHER" id="PTHR35971:SF5">
    <property type="entry name" value="OBSCURIN LIKE CYTOSKELETAL ADAPTOR 1"/>
    <property type="match status" value="1"/>
</dbReference>
<reference evidence="6" key="1">
    <citation type="submission" date="2021-02" db="EMBL/GenBank/DDBJ databases">
        <authorList>
            <person name="Nowell W R."/>
        </authorList>
    </citation>
    <scope>NUCLEOTIDE SEQUENCE</scope>
</reference>
<sequence length="99" mass="11294">MTTSCDIEIRPALRIEKGLVDVNTIEEEEVTFNVLLNKPDSRGKWFKDGKMIYPDQNTILTSERTKYRLTLKSVGLHDAGEISFQCVDVKDSCKLTVKE</sequence>
<evidence type="ECO:0000256" key="2">
    <source>
        <dbReference type="ARBA" id="ARBA00022490"/>
    </source>
</evidence>
<dbReference type="Gene3D" id="2.60.40.10">
    <property type="entry name" value="Immunoglobulins"/>
    <property type="match status" value="1"/>
</dbReference>
<comment type="subcellular location">
    <subcellularLocation>
        <location evidence="1">Cytoplasm</location>
    </subcellularLocation>
</comment>
<dbReference type="InterPro" id="IPR052385">
    <property type="entry name" value="Obscurin/Obscurin-like_Reg"/>
</dbReference>
<evidence type="ECO:0000313" key="7">
    <source>
        <dbReference type="Proteomes" id="UP000681720"/>
    </source>
</evidence>
<protein>
    <recommendedName>
        <fullName evidence="5">Immunoglobulin I-set domain-containing protein</fullName>
    </recommendedName>
</protein>
<dbReference type="AlphaFoldDB" id="A0A8S3K5G6"/>
<dbReference type="InterPro" id="IPR013098">
    <property type="entry name" value="Ig_I-set"/>
</dbReference>
<accession>A0A8S3K5G6</accession>
<evidence type="ECO:0000256" key="1">
    <source>
        <dbReference type="ARBA" id="ARBA00004496"/>
    </source>
</evidence>
<comment type="caution">
    <text evidence="6">The sequence shown here is derived from an EMBL/GenBank/DDBJ whole genome shotgun (WGS) entry which is preliminary data.</text>
</comment>
<evidence type="ECO:0000259" key="5">
    <source>
        <dbReference type="Pfam" id="PF07679"/>
    </source>
</evidence>
<dbReference type="InterPro" id="IPR013783">
    <property type="entry name" value="Ig-like_fold"/>
</dbReference>
<keyword evidence="4" id="KW-1015">Disulfide bond</keyword>
<dbReference type="PANTHER" id="PTHR35971">
    <property type="entry name" value="SI:DKEY-31G6.6"/>
    <property type="match status" value="1"/>
</dbReference>
<dbReference type="Pfam" id="PF07679">
    <property type="entry name" value="I-set"/>
    <property type="match status" value="1"/>
</dbReference>
<keyword evidence="2" id="KW-0963">Cytoplasm</keyword>
<dbReference type="GO" id="GO:0005737">
    <property type="term" value="C:cytoplasm"/>
    <property type="evidence" value="ECO:0007669"/>
    <property type="project" value="UniProtKB-SubCell"/>
</dbReference>
<keyword evidence="3" id="KW-0597">Phosphoprotein</keyword>
<gene>
    <name evidence="6" type="ORF">GIL414_LOCUS86835</name>
</gene>
<organism evidence="6 7">
    <name type="scientific">Rotaria magnacalcarata</name>
    <dbReference type="NCBI Taxonomy" id="392030"/>
    <lineage>
        <taxon>Eukaryota</taxon>
        <taxon>Metazoa</taxon>
        <taxon>Spiralia</taxon>
        <taxon>Gnathifera</taxon>
        <taxon>Rotifera</taxon>
        <taxon>Eurotatoria</taxon>
        <taxon>Bdelloidea</taxon>
        <taxon>Philodinida</taxon>
        <taxon>Philodinidae</taxon>
        <taxon>Rotaria</taxon>
    </lineage>
</organism>
<dbReference type="SUPFAM" id="SSF48726">
    <property type="entry name" value="Immunoglobulin"/>
    <property type="match status" value="1"/>
</dbReference>
<evidence type="ECO:0000256" key="3">
    <source>
        <dbReference type="ARBA" id="ARBA00022553"/>
    </source>
</evidence>
<evidence type="ECO:0000256" key="4">
    <source>
        <dbReference type="ARBA" id="ARBA00023157"/>
    </source>
</evidence>
<name>A0A8S3K5G6_9BILA</name>
<dbReference type="EMBL" id="CAJOBJ010376949">
    <property type="protein sequence ID" value="CAF5225899.1"/>
    <property type="molecule type" value="Genomic_DNA"/>
</dbReference>